<dbReference type="Proteomes" id="UP000005384">
    <property type="component" value="Unassembled WGS sequence"/>
</dbReference>
<organism evidence="2 3">
    <name type="scientific">Hungatella hathewayi WAL-18680</name>
    <dbReference type="NCBI Taxonomy" id="742737"/>
    <lineage>
        <taxon>Bacteria</taxon>
        <taxon>Bacillati</taxon>
        <taxon>Bacillota</taxon>
        <taxon>Clostridia</taxon>
        <taxon>Lachnospirales</taxon>
        <taxon>Lachnospiraceae</taxon>
        <taxon>Hungatella</taxon>
    </lineage>
</organism>
<comment type="caution">
    <text evidence="2">The sequence shown here is derived from an EMBL/GenBank/DDBJ whole genome shotgun (WGS) entry which is preliminary data.</text>
</comment>
<accession>G5IMG2</accession>
<feature type="transmembrane region" description="Helical" evidence="1">
    <location>
        <begin position="12"/>
        <end position="32"/>
    </location>
</feature>
<keyword evidence="1" id="KW-1133">Transmembrane helix</keyword>
<reference evidence="2 3" key="1">
    <citation type="submission" date="2011-08" db="EMBL/GenBank/DDBJ databases">
        <title>The Genome Sequence of Clostridium hathewayi WAL-18680.</title>
        <authorList>
            <consortium name="The Broad Institute Genome Sequencing Platform"/>
            <person name="Earl A."/>
            <person name="Ward D."/>
            <person name="Feldgarden M."/>
            <person name="Gevers D."/>
            <person name="Finegold S.M."/>
            <person name="Summanen P.H."/>
            <person name="Molitoris D.R."/>
            <person name="Song M."/>
            <person name="Daigneault M."/>
            <person name="Allen-Vercoe E."/>
            <person name="Young S.K."/>
            <person name="Zeng Q."/>
            <person name="Gargeya S."/>
            <person name="Fitzgerald M."/>
            <person name="Haas B."/>
            <person name="Abouelleil A."/>
            <person name="Alvarado L."/>
            <person name="Arachchi H.M."/>
            <person name="Berlin A."/>
            <person name="Brown A."/>
            <person name="Chapman S.B."/>
            <person name="Chen Z."/>
            <person name="Dunbar C."/>
            <person name="Freedman E."/>
            <person name="Gearin G."/>
            <person name="Gellesch M."/>
            <person name="Goldberg J."/>
            <person name="Griggs A."/>
            <person name="Gujja S."/>
            <person name="Heiman D."/>
            <person name="Howarth C."/>
            <person name="Larson L."/>
            <person name="Lui A."/>
            <person name="MacDonald P.J.P."/>
            <person name="Montmayeur A."/>
            <person name="Murphy C."/>
            <person name="Neiman D."/>
            <person name="Pearson M."/>
            <person name="Priest M."/>
            <person name="Roberts A."/>
            <person name="Saif S."/>
            <person name="Shea T."/>
            <person name="Shenoy N."/>
            <person name="Sisk P."/>
            <person name="Stolte C."/>
            <person name="Sykes S."/>
            <person name="Wortman J."/>
            <person name="Nusbaum C."/>
            <person name="Birren B."/>
        </authorList>
    </citation>
    <scope>NUCLEOTIDE SEQUENCE [LARGE SCALE GENOMIC DNA]</scope>
    <source>
        <strain evidence="2 3">WAL-18680</strain>
    </source>
</reference>
<protein>
    <submittedName>
        <fullName evidence="2">Uncharacterized protein</fullName>
    </submittedName>
</protein>
<evidence type="ECO:0000256" key="1">
    <source>
        <dbReference type="SAM" id="Phobius"/>
    </source>
</evidence>
<dbReference type="AlphaFoldDB" id="G5IMG2"/>
<evidence type="ECO:0000313" key="3">
    <source>
        <dbReference type="Proteomes" id="UP000005384"/>
    </source>
</evidence>
<keyword evidence="3" id="KW-1185">Reference proteome</keyword>
<keyword evidence="1" id="KW-0472">Membrane</keyword>
<sequence>MRRFGKQFPDLRIFYVLLINLFPDAYNFMVILK</sequence>
<gene>
    <name evidence="2" type="ORF">HMPREF9473_04690</name>
</gene>
<keyword evidence="1" id="KW-0812">Transmembrane</keyword>
<evidence type="ECO:0000313" key="2">
    <source>
        <dbReference type="EMBL" id="EHI57581.1"/>
    </source>
</evidence>
<name>G5IMG2_9FIRM</name>
<dbReference type="EMBL" id="ADLN01000120">
    <property type="protein sequence ID" value="EHI57581.1"/>
    <property type="molecule type" value="Genomic_DNA"/>
</dbReference>
<proteinExistence type="predicted"/>
<dbReference type="HOGENOM" id="CLU_3382289_0_0_9"/>